<reference evidence="2 3" key="1">
    <citation type="submission" date="2018-03" db="EMBL/GenBank/DDBJ databases">
        <title>Genomic Encyclopedia of Archaeal and Bacterial Type Strains, Phase II (KMG-II): from individual species to whole genera.</title>
        <authorList>
            <person name="Goeker M."/>
        </authorList>
    </citation>
    <scope>NUCLEOTIDE SEQUENCE [LARGE SCALE GENOMIC DNA]</scope>
    <source>
        <strain evidence="2 3">RHA1</strain>
    </source>
</reference>
<dbReference type="Proteomes" id="UP000238836">
    <property type="component" value="Unassembled WGS sequence"/>
</dbReference>
<proteinExistence type="predicted"/>
<evidence type="ECO:0000313" key="3">
    <source>
        <dbReference type="Proteomes" id="UP000238836"/>
    </source>
</evidence>
<comment type="caution">
    <text evidence="2">The sequence shown here is derived from an EMBL/GenBank/DDBJ whole genome shotgun (WGS) entry which is preliminary data.</text>
</comment>
<protein>
    <submittedName>
        <fullName evidence="2">Uncharacterized protein</fullName>
    </submittedName>
</protein>
<evidence type="ECO:0000256" key="1">
    <source>
        <dbReference type="SAM" id="Phobius"/>
    </source>
</evidence>
<evidence type="ECO:0000313" key="2">
    <source>
        <dbReference type="EMBL" id="PRZ14780.1"/>
    </source>
</evidence>
<gene>
    <name evidence="2" type="ORF">CLV36_10595</name>
</gene>
<keyword evidence="3" id="KW-1185">Reference proteome</keyword>
<dbReference type="EMBL" id="PVTZ01000005">
    <property type="protein sequence ID" value="PRZ14780.1"/>
    <property type="molecule type" value="Genomic_DNA"/>
</dbReference>
<accession>A0ABX5EQ83</accession>
<keyword evidence="1" id="KW-1133">Transmembrane helix</keyword>
<feature type="transmembrane region" description="Helical" evidence="1">
    <location>
        <begin position="38"/>
        <end position="56"/>
    </location>
</feature>
<keyword evidence="1" id="KW-0812">Transmembrane</keyword>
<keyword evidence="1" id="KW-0472">Membrane</keyword>
<organism evidence="2 3">
    <name type="scientific">Laceyella sediminis</name>
    <dbReference type="NCBI Taxonomy" id="573074"/>
    <lineage>
        <taxon>Bacteria</taxon>
        <taxon>Bacillati</taxon>
        <taxon>Bacillota</taxon>
        <taxon>Bacilli</taxon>
        <taxon>Bacillales</taxon>
        <taxon>Thermoactinomycetaceae</taxon>
        <taxon>Laceyella</taxon>
    </lineage>
</organism>
<name>A0ABX5EQ83_9BACL</name>
<dbReference type="RefSeq" id="WP_106342271.1">
    <property type="nucleotide sequence ID" value="NZ_PVTZ01000005.1"/>
</dbReference>
<sequence>MAMKGLCRLVQHLHGQRGNIQLLAPDANEGEYVVDQVALSRVFLFFCILIAGLRSFTLFDEKSTVDGCLRGGAAESIVGYYFFVTRYDGVTPLGL</sequence>